<feature type="domain" description="BZIP" evidence="11">
    <location>
        <begin position="18"/>
        <end position="81"/>
    </location>
</feature>
<dbReference type="EMBL" id="AAKN02038532">
    <property type="status" value="NOT_ANNOTATED_CDS"/>
    <property type="molecule type" value="Genomic_DNA"/>
</dbReference>
<dbReference type="InterPro" id="IPR000837">
    <property type="entry name" value="AP-1"/>
</dbReference>
<evidence type="ECO:0000256" key="1">
    <source>
        <dbReference type="ARBA" id="ARBA00007163"/>
    </source>
</evidence>
<keyword evidence="5" id="KW-0010">Activator</keyword>
<dbReference type="Ensembl" id="ENSCPOT00000034225.1">
    <property type="protein sequence ID" value="ENSCPOP00000030208.1"/>
    <property type="gene ID" value="ENSCPOG00000035250.1"/>
</dbReference>
<dbReference type="STRING" id="10141.ENSCPOP00000030208"/>
<name>A0A286XXE0_CAVPO</name>
<dbReference type="FunCoup" id="A0A286XXE0">
    <property type="interactions" value="446"/>
</dbReference>
<protein>
    <recommendedName>
        <fullName evidence="9">Basic leucine zipper transcriptional factor ATF-like 2</fullName>
    </recommendedName>
</protein>
<evidence type="ECO:0000256" key="6">
    <source>
        <dbReference type="ARBA" id="ARBA00023163"/>
    </source>
</evidence>
<keyword evidence="13" id="KW-1185">Reference proteome</keyword>
<reference evidence="13" key="1">
    <citation type="journal article" date="2011" name="Nature">
        <title>A high-resolution map of human evolutionary constraint using 29 mammals.</title>
        <authorList>
            <person name="Lindblad-Toh K."/>
            <person name="Garber M."/>
            <person name="Zuk O."/>
            <person name="Lin M.F."/>
            <person name="Parker B.J."/>
            <person name="Washietl S."/>
            <person name="Kheradpour P."/>
            <person name="Ernst J."/>
            <person name="Jordan G."/>
            <person name="Mauceli E."/>
            <person name="Ward L.D."/>
            <person name="Lowe C.B."/>
            <person name="Holloway A.K."/>
            <person name="Clamp M."/>
            <person name="Gnerre S."/>
            <person name="Alfoldi J."/>
            <person name="Beal K."/>
            <person name="Chang J."/>
            <person name="Clawson H."/>
            <person name="Cuff J."/>
            <person name="Di Palma F."/>
            <person name="Fitzgerald S."/>
            <person name="Flicek P."/>
            <person name="Guttman M."/>
            <person name="Hubisz M.J."/>
            <person name="Jaffe D.B."/>
            <person name="Jungreis I."/>
            <person name="Kent W.J."/>
            <person name="Kostka D."/>
            <person name="Lara M."/>
            <person name="Martins A.L."/>
            <person name="Massingham T."/>
            <person name="Moltke I."/>
            <person name="Raney B.J."/>
            <person name="Rasmussen M.D."/>
            <person name="Robinson J."/>
            <person name="Stark A."/>
            <person name="Vilella A.J."/>
            <person name="Wen J."/>
            <person name="Xie X."/>
            <person name="Zody M.C."/>
            <person name="Baldwin J."/>
            <person name="Bloom T."/>
            <person name="Chin C.W."/>
            <person name="Heiman D."/>
            <person name="Nicol R."/>
            <person name="Nusbaum C."/>
            <person name="Young S."/>
            <person name="Wilkinson J."/>
            <person name="Worley K.C."/>
            <person name="Kovar C.L."/>
            <person name="Muzny D.M."/>
            <person name="Gibbs R.A."/>
            <person name="Cree A."/>
            <person name="Dihn H.H."/>
            <person name="Fowler G."/>
            <person name="Jhangiani S."/>
            <person name="Joshi V."/>
            <person name="Lee S."/>
            <person name="Lewis L.R."/>
            <person name="Nazareth L.V."/>
            <person name="Okwuonu G."/>
            <person name="Santibanez J."/>
            <person name="Warren W.C."/>
            <person name="Mardis E.R."/>
            <person name="Weinstock G.M."/>
            <person name="Wilson R.K."/>
            <person name="Delehaunty K."/>
            <person name="Dooling D."/>
            <person name="Fronik C."/>
            <person name="Fulton L."/>
            <person name="Fulton B."/>
            <person name="Graves T."/>
            <person name="Minx P."/>
            <person name="Sodergren E."/>
            <person name="Birney E."/>
            <person name="Margulies E.H."/>
            <person name="Herrero J."/>
            <person name="Green E.D."/>
            <person name="Haussler D."/>
            <person name="Siepel A."/>
            <person name="Goldman N."/>
            <person name="Pollard K.S."/>
            <person name="Pedersen J.S."/>
            <person name="Lander E.S."/>
            <person name="Kellis M."/>
        </authorList>
    </citation>
    <scope>NUCLEOTIDE SEQUENCE [LARGE SCALE GENOMIC DNA]</scope>
    <source>
        <strain evidence="13">2N</strain>
    </source>
</reference>
<dbReference type="eggNOG" id="KOG1414">
    <property type="taxonomic scope" value="Eukaryota"/>
</dbReference>
<dbReference type="SUPFAM" id="SSF57959">
    <property type="entry name" value="Leucine zipper domain"/>
    <property type="match status" value="1"/>
</dbReference>
<dbReference type="InterPro" id="IPR004827">
    <property type="entry name" value="bZIP"/>
</dbReference>
<feature type="region of interest" description="Disordered" evidence="10">
    <location>
        <begin position="15"/>
        <end position="48"/>
    </location>
</feature>
<accession>A0A286XXE0</accession>
<dbReference type="AlphaFoldDB" id="A0A286XXE0"/>
<dbReference type="InParanoid" id="A0A286XXE0"/>
<dbReference type="KEGG" id="cpoc:100721878"/>
<feature type="compositionally biased region" description="Basic and acidic residues" evidence="10">
    <location>
        <begin position="38"/>
        <end position="48"/>
    </location>
</feature>
<dbReference type="VEuPathDB" id="HostDB:ENSCPOG00000035250"/>
<evidence type="ECO:0000256" key="2">
    <source>
        <dbReference type="ARBA" id="ARBA00022782"/>
    </source>
</evidence>
<dbReference type="SMART" id="SM00338">
    <property type="entry name" value="BRLZ"/>
    <property type="match status" value="1"/>
</dbReference>
<dbReference type="GeneID" id="100721878"/>
<evidence type="ECO:0000256" key="7">
    <source>
        <dbReference type="ARBA" id="ARBA00023242"/>
    </source>
</evidence>
<evidence type="ECO:0000256" key="9">
    <source>
        <dbReference type="ARBA" id="ARBA00074031"/>
    </source>
</evidence>
<dbReference type="OMA" id="HGCQEQP"/>
<dbReference type="PROSITE" id="PS50217">
    <property type="entry name" value="BZIP"/>
    <property type="match status" value="1"/>
</dbReference>
<reference evidence="12" key="2">
    <citation type="submission" date="2025-08" db="UniProtKB">
        <authorList>
            <consortium name="Ensembl"/>
        </authorList>
    </citation>
    <scope>IDENTIFICATION</scope>
    <source>
        <strain evidence="12">2N</strain>
    </source>
</reference>
<dbReference type="Bgee" id="ENSCPOG00000035250">
    <property type="expression patterns" value="Expressed in liver and 8 other cell types or tissues"/>
</dbReference>
<evidence type="ECO:0000256" key="5">
    <source>
        <dbReference type="ARBA" id="ARBA00023159"/>
    </source>
</evidence>
<dbReference type="Pfam" id="PF00170">
    <property type="entry name" value="bZIP_1"/>
    <property type="match status" value="1"/>
</dbReference>
<feature type="compositionally biased region" description="Low complexity" evidence="10">
    <location>
        <begin position="164"/>
        <end position="183"/>
    </location>
</feature>
<dbReference type="CTD" id="116071"/>
<evidence type="ECO:0000256" key="8">
    <source>
        <dbReference type="ARBA" id="ARBA00064452"/>
    </source>
</evidence>
<keyword evidence="3" id="KW-0805">Transcription regulation</keyword>
<dbReference type="PROSITE" id="PS00036">
    <property type="entry name" value="BZIP_BASIC"/>
    <property type="match status" value="1"/>
</dbReference>
<dbReference type="Gene3D" id="1.20.5.170">
    <property type="match status" value="1"/>
</dbReference>
<feature type="region of interest" description="Disordered" evidence="10">
    <location>
        <begin position="162"/>
        <end position="237"/>
    </location>
</feature>
<dbReference type="GO" id="GO:0042832">
    <property type="term" value="P:defense response to protozoan"/>
    <property type="evidence" value="ECO:0007669"/>
    <property type="project" value="Ensembl"/>
</dbReference>
<dbReference type="CDD" id="cd14701">
    <property type="entry name" value="bZIP_BATF"/>
    <property type="match status" value="1"/>
</dbReference>
<keyword evidence="7" id="KW-0539">Nucleus</keyword>
<evidence type="ECO:0000313" key="12">
    <source>
        <dbReference type="Ensembl" id="ENSCPOP00000030208.1"/>
    </source>
</evidence>
<evidence type="ECO:0000256" key="10">
    <source>
        <dbReference type="SAM" id="MobiDB-lite"/>
    </source>
</evidence>
<keyword evidence="6" id="KW-0804">Transcription</keyword>
<dbReference type="GO" id="GO:0000981">
    <property type="term" value="F:DNA-binding transcription factor activity, RNA polymerase II-specific"/>
    <property type="evidence" value="ECO:0007669"/>
    <property type="project" value="TreeGrafter"/>
</dbReference>
<keyword evidence="4" id="KW-0238">DNA-binding</keyword>
<dbReference type="RefSeq" id="XP_003468115.1">
    <property type="nucleotide sequence ID" value="XM_003468067.5"/>
</dbReference>
<proteinExistence type="inferred from homology"/>
<dbReference type="InterPro" id="IPR046347">
    <property type="entry name" value="bZIP_sf"/>
</dbReference>
<dbReference type="Proteomes" id="UP000005447">
    <property type="component" value="Unassembled WGS sequence"/>
</dbReference>
<keyword evidence="2" id="KW-0221">Differentiation</keyword>
<dbReference type="GO" id="GO:0000978">
    <property type="term" value="F:RNA polymerase II cis-regulatory region sequence-specific DNA binding"/>
    <property type="evidence" value="ECO:0007669"/>
    <property type="project" value="TreeGrafter"/>
</dbReference>
<organism evidence="12 13">
    <name type="scientific">Cavia porcellus</name>
    <name type="common">Guinea pig</name>
    <dbReference type="NCBI Taxonomy" id="10141"/>
    <lineage>
        <taxon>Eukaryota</taxon>
        <taxon>Metazoa</taxon>
        <taxon>Chordata</taxon>
        <taxon>Craniata</taxon>
        <taxon>Vertebrata</taxon>
        <taxon>Euteleostomi</taxon>
        <taxon>Mammalia</taxon>
        <taxon>Eutheria</taxon>
        <taxon>Euarchontoglires</taxon>
        <taxon>Glires</taxon>
        <taxon>Rodentia</taxon>
        <taxon>Hystricomorpha</taxon>
        <taxon>Caviidae</taxon>
        <taxon>Cavia</taxon>
    </lineage>
</organism>
<sequence>MHLCQGDALLTGTDPEECQKQLKKKQKNRVAAQRSRQKHTDRADALHQQHESLEKHNQALRKEIQDLQAELAQWSQTLQLHEHLCPKDCVPYRALEPPECWGQARWLPGQHSCLEQPDLFSTPVSCLSAQLYPDPQPQGPCGLPPSPLSLLSLGPATVTLPPAQTSLSHLPSASSTAPSLPGSSPLPSPPAQATSPQPLGQVPPSKGELGSSLGPEYLQSREHKASPSAADWPGSALDLDHHPLLVFPLVASAQVRF</sequence>
<dbReference type="PANTHER" id="PTHR23351">
    <property type="entry name" value="FOS TRANSCRIPTION FACTOR-RELATED"/>
    <property type="match status" value="1"/>
</dbReference>
<dbReference type="GO" id="GO:0090575">
    <property type="term" value="C:RNA polymerase II transcription regulator complex"/>
    <property type="evidence" value="ECO:0007669"/>
    <property type="project" value="Ensembl"/>
</dbReference>
<dbReference type="FunFam" id="1.20.5.170:FF:000080">
    <property type="entry name" value="Basic leucine zipper transcriptional factor ATF-like 2"/>
    <property type="match status" value="1"/>
</dbReference>
<dbReference type="GeneTree" id="ENSGT00940000162373"/>
<comment type="subunit">
    <text evidence="8">Heterodimer; heterodimerizes with JUN family proteins.</text>
</comment>
<evidence type="ECO:0000259" key="11">
    <source>
        <dbReference type="PROSITE" id="PS50217"/>
    </source>
</evidence>
<comment type="similarity">
    <text evidence="1">Belongs to the bZIP family.</text>
</comment>
<reference evidence="12" key="3">
    <citation type="submission" date="2025-09" db="UniProtKB">
        <authorList>
            <consortium name="Ensembl"/>
        </authorList>
    </citation>
    <scope>IDENTIFICATION</scope>
    <source>
        <strain evidence="12">2N</strain>
    </source>
</reference>
<evidence type="ECO:0000256" key="3">
    <source>
        <dbReference type="ARBA" id="ARBA00023015"/>
    </source>
</evidence>
<evidence type="ECO:0000313" key="13">
    <source>
        <dbReference type="Proteomes" id="UP000005447"/>
    </source>
</evidence>
<gene>
    <name evidence="12" type="primary">BATF2</name>
</gene>
<dbReference type="GO" id="GO:0043011">
    <property type="term" value="P:myeloid dendritic cell differentiation"/>
    <property type="evidence" value="ECO:0007669"/>
    <property type="project" value="Ensembl"/>
</dbReference>
<dbReference type="OrthoDB" id="295274at2759"/>
<dbReference type="PANTHER" id="PTHR23351:SF11">
    <property type="entry name" value="BASIC LEUCINE ZIPPER TRANSCRIPTIONAL FACTOR ATF-LIKE 2"/>
    <property type="match status" value="1"/>
</dbReference>
<evidence type="ECO:0000256" key="4">
    <source>
        <dbReference type="ARBA" id="ARBA00023125"/>
    </source>
</evidence>